<evidence type="ECO:0000256" key="1">
    <source>
        <dbReference type="SAM" id="MobiDB-lite"/>
    </source>
</evidence>
<dbReference type="Proteomes" id="UP000289323">
    <property type="component" value="Unassembled WGS sequence"/>
</dbReference>
<gene>
    <name evidence="2" type="ORF">TT172_LOCUS5701</name>
</gene>
<feature type="region of interest" description="Disordered" evidence="1">
    <location>
        <begin position="1"/>
        <end position="124"/>
    </location>
</feature>
<feature type="compositionally biased region" description="Pro residues" evidence="1">
    <location>
        <begin position="55"/>
        <end position="65"/>
    </location>
</feature>
<evidence type="ECO:0000313" key="3">
    <source>
        <dbReference type="Proteomes" id="UP000289323"/>
    </source>
</evidence>
<accession>A0A3S4C7G2</accession>
<feature type="compositionally biased region" description="Low complexity" evidence="1">
    <location>
        <begin position="66"/>
        <end position="101"/>
    </location>
</feature>
<name>A0A3S4C7G2_9PEZI</name>
<evidence type="ECO:0000313" key="2">
    <source>
        <dbReference type="EMBL" id="SPQ23282.1"/>
    </source>
</evidence>
<proteinExistence type="predicted"/>
<reference evidence="2 3" key="1">
    <citation type="submission" date="2018-04" db="EMBL/GenBank/DDBJ databases">
        <authorList>
            <person name="Huttner S."/>
            <person name="Dainat J."/>
        </authorList>
    </citation>
    <scope>NUCLEOTIDE SEQUENCE [LARGE SCALE GENOMIC DNA]</scope>
</reference>
<protein>
    <submittedName>
        <fullName evidence="2">7478bee1-08ef-43b5-b3db-57e1a9e32801</fullName>
    </submittedName>
</protein>
<dbReference type="EMBL" id="OUUZ01000010">
    <property type="protein sequence ID" value="SPQ23282.1"/>
    <property type="molecule type" value="Genomic_DNA"/>
</dbReference>
<organism evidence="2 3">
    <name type="scientific">Thermothielavioides terrestris</name>
    <dbReference type="NCBI Taxonomy" id="2587410"/>
    <lineage>
        <taxon>Eukaryota</taxon>
        <taxon>Fungi</taxon>
        <taxon>Dikarya</taxon>
        <taxon>Ascomycota</taxon>
        <taxon>Pezizomycotina</taxon>
        <taxon>Sordariomycetes</taxon>
        <taxon>Sordariomycetidae</taxon>
        <taxon>Sordariales</taxon>
        <taxon>Chaetomiaceae</taxon>
        <taxon>Thermothielavioides</taxon>
    </lineage>
</organism>
<feature type="compositionally biased region" description="Basic and acidic residues" evidence="1">
    <location>
        <begin position="8"/>
        <end position="23"/>
    </location>
</feature>
<dbReference type="AlphaFoldDB" id="A0A3S4C7G2"/>
<sequence length="162" mass="17782">MATLMEIDNPRKRFRCDDHHGHESAFGLPISKKTRLSAPLDTFYASPRDESVFPQPSPPPPPAPHQLPQQPQRANHQIQIQIQADDGAAASAASTPASIESDSSDHPFSAARWPPQQQPQPAAHGRCTIISGWNQARRMELCLQGYPPALALQLGSWQRAQA</sequence>